<keyword evidence="4" id="KW-1185">Reference proteome</keyword>
<accession>A0A0A6USF9</accession>
<evidence type="ECO:0000313" key="3">
    <source>
        <dbReference type="EMBL" id="KHD78351.1"/>
    </source>
</evidence>
<feature type="compositionally biased region" description="Gly residues" evidence="1">
    <location>
        <begin position="234"/>
        <end position="247"/>
    </location>
</feature>
<dbReference type="EMBL" id="JRTT01000005">
    <property type="protein sequence ID" value="KHD78351.1"/>
    <property type="molecule type" value="Genomic_DNA"/>
</dbReference>
<evidence type="ECO:0000313" key="4">
    <source>
        <dbReference type="Proteomes" id="UP000054537"/>
    </source>
</evidence>
<keyword evidence="2" id="KW-1133">Transmembrane helix</keyword>
<sequence>MQEDMTVQAEGRFWSGIDIPKTVAGTLAAVSAAVLGSFLGVAGTLIGAALASAISSIGTEIYHRSIDHGRKKLQSTFTVAPAAAGTPEVPAAEEPPSGEAPRRIHWKRVALVAGAFFALGMGILTTAEMFAGRSAADVTSGRDSGSPTITFPVGSDDRDDRNQDEQERQPAPATSAEAPATTTTEQPAPTDPATTAPTEPAPADSAPTGATPTTGDQPDTGGAQPEPTAPDAGTGTGQAGNDAGTGPGQAANDAGGGPGQTGETGE</sequence>
<evidence type="ECO:0000256" key="2">
    <source>
        <dbReference type="SAM" id="Phobius"/>
    </source>
</evidence>
<dbReference type="Proteomes" id="UP000054537">
    <property type="component" value="Unassembled WGS sequence"/>
</dbReference>
<organism evidence="3 4">
    <name type="scientific">Actinoplanes utahensis</name>
    <dbReference type="NCBI Taxonomy" id="1869"/>
    <lineage>
        <taxon>Bacteria</taxon>
        <taxon>Bacillati</taxon>
        <taxon>Actinomycetota</taxon>
        <taxon>Actinomycetes</taxon>
        <taxon>Micromonosporales</taxon>
        <taxon>Micromonosporaceae</taxon>
        <taxon>Actinoplanes</taxon>
    </lineage>
</organism>
<dbReference type="AlphaFoldDB" id="A0A0A6USF9"/>
<feature type="compositionally biased region" description="Basic and acidic residues" evidence="1">
    <location>
        <begin position="155"/>
        <end position="168"/>
    </location>
</feature>
<name>A0A0A6USF9_ACTUT</name>
<dbReference type="eggNOG" id="ENOG5032Y91">
    <property type="taxonomic scope" value="Bacteria"/>
</dbReference>
<feature type="region of interest" description="Disordered" evidence="1">
    <location>
        <begin position="137"/>
        <end position="266"/>
    </location>
</feature>
<feature type="transmembrane region" description="Helical" evidence="2">
    <location>
        <begin position="109"/>
        <end position="131"/>
    </location>
</feature>
<comment type="caution">
    <text evidence="3">The sequence shown here is derived from an EMBL/GenBank/DDBJ whole genome shotgun (WGS) entry which is preliminary data.</text>
</comment>
<proteinExistence type="predicted"/>
<evidence type="ECO:0000256" key="1">
    <source>
        <dbReference type="SAM" id="MobiDB-lite"/>
    </source>
</evidence>
<feature type="compositionally biased region" description="Gly residues" evidence="1">
    <location>
        <begin position="254"/>
        <end position="266"/>
    </location>
</feature>
<keyword evidence="2" id="KW-0472">Membrane</keyword>
<feature type="compositionally biased region" description="Low complexity" evidence="1">
    <location>
        <begin position="169"/>
        <end position="223"/>
    </location>
</feature>
<dbReference type="STRING" id="1869.MB27_05845"/>
<reference evidence="3 4" key="1">
    <citation type="submission" date="2014-10" db="EMBL/GenBank/DDBJ databases">
        <title>Draft genome sequence of Actinoplanes utahensis NRRL 12052.</title>
        <authorList>
            <person name="Velasco-Bucheli B."/>
            <person name="del Cerro C."/>
            <person name="Hormigo D."/>
            <person name="Garcia J.L."/>
            <person name="Acebal C."/>
            <person name="Arroyo M."/>
            <person name="de la Mata I."/>
        </authorList>
    </citation>
    <scope>NUCLEOTIDE SEQUENCE [LARGE SCALE GENOMIC DNA]</scope>
    <source>
        <strain evidence="3 4">NRRL 12052</strain>
    </source>
</reference>
<keyword evidence="2" id="KW-0812">Transmembrane</keyword>
<feature type="transmembrane region" description="Helical" evidence="2">
    <location>
        <begin position="27"/>
        <end position="54"/>
    </location>
</feature>
<protein>
    <submittedName>
        <fullName evidence="3">Uncharacterized protein</fullName>
    </submittedName>
</protein>
<gene>
    <name evidence="3" type="ORF">MB27_05845</name>
</gene>